<reference evidence="2" key="1">
    <citation type="submission" date="2012-04" db="EMBL/GenBank/DDBJ databases">
        <title>Nucleotide sequence of Pseudomonas sp. K-62 plasmid pMR68 containing mercury resistance genes.</title>
        <authorList>
            <person name="Kiyono M."/>
            <person name="Mochizuki Y."/>
            <person name="Koizawa K."/>
            <person name="Sone Y."/>
            <person name="Nakamura R."/>
            <person name="Pan-Hou H."/>
            <person name="Sakabe K."/>
        </authorList>
    </citation>
    <scope>NUCLEOTIDE SEQUENCE</scope>
    <source>
        <strain evidence="2">K-62</strain>
        <plasmid evidence="2">pMR68</plasmid>
    </source>
</reference>
<accession>I2FG26</accession>
<sequence length="198" mass="22294">MPDDLTNASLVSPDGAKSRGSEPNRTGLPTTCTRGPLCERAFSLYGHASTMNPGPTMPIRREHRFFYPLDWPQLSIAIRFGRARGACEGCGRPHGRTVVHLGDGRWWDDAAAVWRDGRGRRVRVAPGMVHILGIVRRTRVVLAAAHRDHDTANNAGANLAAFCQRCHMIHDRPEHRRRRWTTLFRRKALGDLFRGPYN</sequence>
<feature type="compositionally biased region" description="Polar residues" evidence="1">
    <location>
        <begin position="1"/>
        <end position="10"/>
    </location>
</feature>
<geneLocation type="plasmid" evidence="2">
    <name>pMR68</name>
</geneLocation>
<organism evidence="2">
    <name type="scientific">Pseudomonas sp. K-62</name>
    <dbReference type="NCBI Taxonomy" id="76885"/>
    <lineage>
        <taxon>Bacteria</taxon>
        <taxon>Pseudomonadati</taxon>
        <taxon>Pseudomonadota</taxon>
        <taxon>Gammaproteobacteria</taxon>
        <taxon>Pseudomonadales</taxon>
        <taxon>Pseudomonadaceae</taxon>
        <taxon>Pseudomonas</taxon>
    </lineage>
</organism>
<proteinExistence type="predicted"/>
<dbReference type="AlphaFoldDB" id="I2FG26"/>
<evidence type="ECO:0000256" key="1">
    <source>
        <dbReference type="SAM" id="MobiDB-lite"/>
    </source>
</evidence>
<evidence type="ECO:0000313" key="2">
    <source>
        <dbReference type="EMBL" id="BAM13961.1"/>
    </source>
</evidence>
<name>I2FG26_9PSED</name>
<keyword evidence="2" id="KW-0614">Plasmid</keyword>
<dbReference type="EMBL" id="AB714582">
    <property type="protein sequence ID" value="BAM13961.1"/>
    <property type="molecule type" value="Genomic_DNA"/>
</dbReference>
<protein>
    <submittedName>
        <fullName evidence="2">Uncharacterized protein</fullName>
    </submittedName>
</protein>
<feature type="region of interest" description="Disordered" evidence="1">
    <location>
        <begin position="1"/>
        <end position="31"/>
    </location>
</feature>